<dbReference type="EC" id="5.3.3.1" evidence="11"/>
<sequence length="533" mass="58901">MFELNLRRGRAWMENYDAIVIGSGFGGSINALRISEAGKSVLVLERGKRFHPGEFPRDVRKVEELFWKYPKEKNFRGLYELNFFSGLGTITASGLGGGSLIYANVHIRPDKSVFENARWPSPFSRSYLDPYYDKVAEKLQVKPLPASWDIPKRTEFHRAAEINGHSCFDPDAAVSWQSPASKGQVECKKCAECEFGCNYGAKNTLDYNYIRDAESNGAIFRTGAYVSHISTDSKDGYTVHYIDLESGQKRSASGQRVVLSAGTLGTNRILFNSRDTYKTLPNISRRLGWGYSANGDFLGAIENSRKALHPWDGPDVTTVINYFPEGMEFTLAAPTFNEPVMAFLASLGLAKPGWFLRAIAPFFWKLAGRMLPLAFKSGLLSHAVAKRLPGSGDPIRMTNLFAIGRDNANGLVVRSGRDIDVKWRYSKENKLLIQNMSAVMRQVGDAYGGEFGVLSTFLLFNRILSVHSLGGCHLAVDSSKGVVSTNGEVFGYPGLFVADGSVIPNSIGFHPVMTISAVSEHIAEYVSRSFNRV</sequence>
<accession>S3W0X1</accession>
<feature type="domain" description="FAD-dependent oxidoreductase 2 FAD-binding" evidence="17">
    <location>
        <begin position="17"/>
        <end position="49"/>
    </location>
</feature>
<dbReference type="AlphaFoldDB" id="S3W0X1"/>
<dbReference type="InterPro" id="IPR007867">
    <property type="entry name" value="GMC_OxRtase_C"/>
</dbReference>
<evidence type="ECO:0000256" key="7">
    <source>
        <dbReference type="ARBA" id="ARBA00023098"/>
    </source>
</evidence>
<dbReference type="Gene3D" id="3.50.50.60">
    <property type="entry name" value="FAD/NAD(P)-binding domain"/>
    <property type="match status" value="3"/>
</dbReference>
<comment type="cofactor">
    <cofactor evidence="1">
        <name>FAD</name>
        <dbReference type="ChEBI" id="CHEBI:57692"/>
    </cofactor>
</comment>
<keyword evidence="9" id="KW-0753">Steroid metabolism</keyword>
<dbReference type="EMBL" id="AKWZ02000010">
    <property type="protein sequence ID" value="EPG73957.1"/>
    <property type="molecule type" value="Genomic_DNA"/>
</dbReference>
<gene>
    <name evidence="19" type="ORF">LEP1GSC058_2675</name>
</gene>
<comment type="similarity">
    <text evidence="2">Belongs to the GMC oxidoreductase family.</text>
</comment>
<keyword evidence="4" id="KW-0285">Flavoprotein</keyword>
<evidence type="ECO:0000256" key="11">
    <source>
        <dbReference type="ARBA" id="ARBA00038856"/>
    </source>
</evidence>
<feature type="domain" description="Glucose-methanol-choline oxidoreductase C-terminal" evidence="18">
    <location>
        <begin position="464"/>
        <end position="518"/>
    </location>
</feature>
<evidence type="ECO:0000256" key="6">
    <source>
        <dbReference type="ARBA" id="ARBA00023002"/>
    </source>
</evidence>
<keyword evidence="5" id="KW-0274">FAD</keyword>
<keyword evidence="8" id="KW-1207">Sterol metabolism</keyword>
<comment type="pathway">
    <text evidence="12">Steroid metabolism; cholesterol degradation.</text>
</comment>
<protein>
    <recommendedName>
        <fullName evidence="14">Cholesterol oxidase</fullName>
        <ecNumber evidence="13">1.1.3.6</ecNumber>
        <ecNumber evidence="11">5.3.3.1</ecNumber>
    </recommendedName>
    <alternativeName>
        <fullName evidence="15">Cholesterol isomerase</fullName>
    </alternativeName>
</protein>
<dbReference type="GO" id="GO:0008203">
    <property type="term" value="P:cholesterol metabolic process"/>
    <property type="evidence" value="ECO:0007669"/>
    <property type="project" value="UniProtKB-KW"/>
</dbReference>
<dbReference type="EC" id="1.1.3.6" evidence="13"/>
<evidence type="ECO:0000256" key="12">
    <source>
        <dbReference type="ARBA" id="ARBA00049645"/>
    </source>
</evidence>
<dbReference type="PANTHER" id="PTHR47470">
    <property type="entry name" value="CHOLESTEROL OXIDASE"/>
    <property type="match status" value="1"/>
</dbReference>
<evidence type="ECO:0000256" key="3">
    <source>
        <dbReference type="ARBA" id="ARBA00022548"/>
    </source>
</evidence>
<dbReference type="InterPro" id="IPR052542">
    <property type="entry name" value="Cholesterol_Oxidase"/>
</dbReference>
<evidence type="ECO:0000256" key="1">
    <source>
        <dbReference type="ARBA" id="ARBA00001974"/>
    </source>
</evidence>
<evidence type="ECO:0000256" key="9">
    <source>
        <dbReference type="ARBA" id="ARBA00023221"/>
    </source>
</evidence>
<evidence type="ECO:0000256" key="15">
    <source>
        <dbReference type="ARBA" id="ARBA00049778"/>
    </source>
</evidence>
<dbReference type="Pfam" id="PF05199">
    <property type="entry name" value="GMC_oxred_C"/>
    <property type="match status" value="1"/>
</dbReference>
<dbReference type="STRING" id="1193011.LEP1GSC058_2675"/>
<keyword evidence="20" id="KW-1185">Reference proteome</keyword>
<dbReference type="PANTHER" id="PTHR47470:SF1">
    <property type="entry name" value="FAD-DEPENDENT OXIDOREDUCTASE 2 FAD BINDING DOMAIN-CONTAINING PROTEIN"/>
    <property type="match status" value="1"/>
</dbReference>
<dbReference type="GO" id="GO:0004769">
    <property type="term" value="F:steroid Delta-isomerase activity"/>
    <property type="evidence" value="ECO:0007669"/>
    <property type="project" value="UniProtKB-EC"/>
</dbReference>
<keyword evidence="10" id="KW-0413">Isomerase</keyword>
<dbReference type="GO" id="GO:0016995">
    <property type="term" value="F:cholesterol oxidase activity"/>
    <property type="evidence" value="ECO:0007669"/>
    <property type="project" value="UniProtKB-EC"/>
</dbReference>
<keyword evidence="3" id="KW-0153">Cholesterol metabolism</keyword>
<evidence type="ECO:0000256" key="2">
    <source>
        <dbReference type="ARBA" id="ARBA00010790"/>
    </source>
</evidence>
<evidence type="ECO:0000256" key="5">
    <source>
        <dbReference type="ARBA" id="ARBA00022827"/>
    </source>
</evidence>
<dbReference type="InterPro" id="IPR036188">
    <property type="entry name" value="FAD/NAD-bd_sf"/>
</dbReference>
<dbReference type="SUPFAM" id="SSF51905">
    <property type="entry name" value="FAD/NAD(P)-binding domain"/>
    <property type="match status" value="1"/>
</dbReference>
<comment type="caution">
    <text evidence="19">The sequence shown here is derived from an EMBL/GenBank/DDBJ whole genome shotgun (WGS) entry which is preliminary data.</text>
</comment>
<reference evidence="19" key="1">
    <citation type="submission" date="2013-04" db="EMBL/GenBank/DDBJ databases">
        <authorList>
            <person name="Harkins D.M."/>
            <person name="Durkin A.S."/>
            <person name="Selengut J.D."/>
            <person name="Sanka R."/>
            <person name="DePew J."/>
            <person name="Purushe J."/>
            <person name="Ahmed A."/>
            <person name="van der Linden H."/>
            <person name="Goris M.G.A."/>
            <person name="Hartskeerl R.A."/>
            <person name="Vinetz J.M."/>
            <person name="Sutton G.G."/>
            <person name="Nelson W.C."/>
            <person name="Fouts D.E."/>
        </authorList>
    </citation>
    <scope>NUCLEOTIDE SEQUENCE [LARGE SCALE GENOMIC DNA]</scope>
    <source>
        <strain evidence="19">BUT 6</strain>
    </source>
</reference>
<dbReference type="Proteomes" id="UP000014540">
    <property type="component" value="Unassembled WGS sequence"/>
</dbReference>
<evidence type="ECO:0000259" key="17">
    <source>
        <dbReference type="Pfam" id="PF00890"/>
    </source>
</evidence>
<dbReference type="InterPro" id="IPR003953">
    <property type="entry name" value="FAD-dep_OxRdtase_2_FAD-bd"/>
</dbReference>
<evidence type="ECO:0000256" key="10">
    <source>
        <dbReference type="ARBA" id="ARBA00023235"/>
    </source>
</evidence>
<feature type="domain" description="Glucose-methanol-choline oxidoreductase N-terminal" evidence="16">
    <location>
        <begin position="91"/>
        <end position="273"/>
    </location>
</feature>
<evidence type="ECO:0000256" key="8">
    <source>
        <dbReference type="ARBA" id="ARBA00023166"/>
    </source>
</evidence>
<evidence type="ECO:0000256" key="4">
    <source>
        <dbReference type="ARBA" id="ARBA00022630"/>
    </source>
</evidence>
<evidence type="ECO:0000313" key="20">
    <source>
        <dbReference type="Proteomes" id="UP000014540"/>
    </source>
</evidence>
<keyword evidence="7" id="KW-0443">Lipid metabolism</keyword>
<evidence type="ECO:0000256" key="14">
    <source>
        <dbReference type="ARBA" id="ARBA00049744"/>
    </source>
</evidence>
<evidence type="ECO:0000313" key="19">
    <source>
        <dbReference type="EMBL" id="EPG73957.1"/>
    </source>
</evidence>
<keyword evidence="6" id="KW-0560">Oxidoreductase</keyword>
<name>S3W0X1_9LEPT</name>
<evidence type="ECO:0000259" key="16">
    <source>
        <dbReference type="Pfam" id="PF00732"/>
    </source>
</evidence>
<proteinExistence type="inferred from homology"/>
<dbReference type="GO" id="GO:0050660">
    <property type="term" value="F:flavin adenine dinucleotide binding"/>
    <property type="evidence" value="ECO:0007669"/>
    <property type="project" value="InterPro"/>
</dbReference>
<dbReference type="Pfam" id="PF00890">
    <property type="entry name" value="FAD_binding_2"/>
    <property type="match status" value="1"/>
</dbReference>
<evidence type="ECO:0000256" key="13">
    <source>
        <dbReference type="ARBA" id="ARBA00049723"/>
    </source>
</evidence>
<dbReference type="InterPro" id="IPR000172">
    <property type="entry name" value="GMC_OxRdtase_N"/>
</dbReference>
<dbReference type="Pfam" id="PF00732">
    <property type="entry name" value="GMC_oxred_N"/>
    <property type="match status" value="1"/>
</dbReference>
<organism evidence="19 20">
    <name type="scientific">Leptospira fainei serovar Hurstbridge str. BUT 6</name>
    <dbReference type="NCBI Taxonomy" id="1193011"/>
    <lineage>
        <taxon>Bacteria</taxon>
        <taxon>Pseudomonadati</taxon>
        <taxon>Spirochaetota</taxon>
        <taxon>Spirochaetia</taxon>
        <taxon>Leptospirales</taxon>
        <taxon>Leptospiraceae</taxon>
        <taxon>Leptospira</taxon>
    </lineage>
</organism>
<evidence type="ECO:0000259" key="18">
    <source>
        <dbReference type="Pfam" id="PF05199"/>
    </source>
</evidence>